<keyword evidence="11" id="KW-1185">Reference proteome</keyword>
<dbReference type="AlphaFoldDB" id="A0AAV5I7J1"/>
<sequence length="88" mass="10321">MNKRVYPTVLLLFLVFLISSSHLSARFIATKQEQEEVELNQITKRSEEIEPVTLMNMEACDTGDEECLKRRTILEAHLDYVYTQHHKP</sequence>
<accession>A0AAV5I7J1</accession>
<dbReference type="EMBL" id="BPVZ01000007">
    <property type="protein sequence ID" value="GKU93913.1"/>
    <property type="molecule type" value="Genomic_DNA"/>
</dbReference>
<protein>
    <recommendedName>
        <fullName evidence="9">Phytosulfokine</fullName>
    </recommendedName>
    <component>
        <recommendedName>
            <fullName evidence="9">Phytosulfokine-alpha</fullName>
            <shortName evidence="9">PSK-alpha</shortName>
            <shortName evidence="9">Phytosulfokine-a</shortName>
        </recommendedName>
    </component>
    <component>
        <recommendedName>
            <fullName evidence="9">Phytosulfokine-beta</fullName>
            <shortName evidence="9">PSK-beta</shortName>
            <shortName evidence="9">Phytosulfokine-b</shortName>
        </recommendedName>
    </component>
</protein>
<keyword evidence="3 9" id="KW-0217">Developmental protein</keyword>
<dbReference type="Pfam" id="PF06404">
    <property type="entry name" value="PSK"/>
    <property type="match status" value="1"/>
</dbReference>
<feature type="signal peptide" evidence="9">
    <location>
        <begin position="1"/>
        <end position="25"/>
    </location>
</feature>
<dbReference type="GO" id="GO:0008083">
    <property type="term" value="F:growth factor activity"/>
    <property type="evidence" value="ECO:0007669"/>
    <property type="project" value="UniProtKB-UniRule"/>
</dbReference>
<keyword evidence="6 9" id="KW-0732">Signal</keyword>
<evidence type="ECO:0000256" key="2">
    <source>
        <dbReference type="ARBA" id="ARBA00010781"/>
    </source>
</evidence>
<evidence type="ECO:0000256" key="1">
    <source>
        <dbReference type="ARBA" id="ARBA00004613"/>
    </source>
</evidence>
<evidence type="ECO:0000256" key="5">
    <source>
        <dbReference type="ARBA" id="ARBA00022641"/>
    </source>
</evidence>
<evidence type="ECO:0000256" key="4">
    <source>
        <dbReference type="ARBA" id="ARBA00022525"/>
    </source>
</evidence>
<evidence type="ECO:0000256" key="7">
    <source>
        <dbReference type="ARBA" id="ARBA00022782"/>
    </source>
</evidence>
<dbReference type="Proteomes" id="UP001054252">
    <property type="component" value="Unassembled WGS sequence"/>
</dbReference>
<proteinExistence type="inferred from homology"/>
<comment type="PTM">
    <text evidence="9">PSK-alpha is produced by endopeptidase digestion. PSK-beta is produced from PSK-alpha by exopeptidase digestion.</text>
</comment>
<evidence type="ECO:0000256" key="6">
    <source>
        <dbReference type="ARBA" id="ARBA00022729"/>
    </source>
</evidence>
<keyword evidence="7 9" id="KW-0221">Differentiation</keyword>
<keyword evidence="8 9" id="KW-0339">Growth factor</keyword>
<comment type="similarity">
    <text evidence="2 9">Belongs to the phytosulfokine family.</text>
</comment>
<name>A0AAV5I7J1_9ROSI</name>
<comment type="subcellular location">
    <subcellularLocation>
        <location evidence="1 9">Secreted</location>
    </subcellularLocation>
</comment>
<evidence type="ECO:0000256" key="3">
    <source>
        <dbReference type="ARBA" id="ARBA00022473"/>
    </source>
</evidence>
<feature type="chain" id="PRO_5043097224" description="Phytosulfokine" evidence="9">
    <location>
        <begin position="26"/>
        <end position="88"/>
    </location>
</feature>
<comment type="caution">
    <text evidence="10">The sequence shown here is derived from an EMBL/GenBank/DDBJ whole genome shotgun (WGS) entry which is preliminary data.</text>
</comment>
<keyword evidence="5 9" id="KW-0765">Sulfation</keyword>
<evidence type="ECO:0000313" key="10">
    <source>
        <dbReference type="EMBL" id="GKU93913.1"/>
    </source>
</evidence>
<dbReference type="InterPro" id="IPR009438">
    <property type="entry name" value="Phytosulfokine"/>
</dbReference>
<dbReference type="PANTHER" id="PTHR33285:SF22">
    <property type="entry name" value="PHYTOSULFOKINES 6-RELATED"/>
    <property type="match status" value="1"/>
</dbReference>
<dbReference type="PANTHER" id="PTHR33285">
    <property type="entry name" value="PHYTOSULFOKINES 3"/>
    <property type="match status" value="1"/>
</dbReference>
<reference evidence="10 11" key="1">
    <citation type="journal article" date="2021" name="Commun. Biol.">
        <title>The genome of Shorea leprosula (Dipterocarpaceae) highlights the ecological relevance of drought in aseasonal tropical rainforests.</title>
        <authorList>
            <person name="Ng K.K.S."/>
            <person name="Kobayashi M.J."/>
            <person name="Fawcett J.A."/>
            <person name="Hatakeyama M."/>
            <person name="Paape T."/>
            <person name="Ng C.H."/>
            <person name="Ang C.C."/>
            <person name="Tnah L.H."/>
            <person name="Lee C.T."/>
            <person name="Nishiyama T."/>
            <person name="Sese J."/>
            <person name="O'Brien M.J."/>
            <person name="Copetti D."/>
            <person name="Mohd Noor M.I."/>
            <person name="Ong R.C."/>
            <person name="Putra M."/>
            <person name="Sireger I.Z."/>
            <person name="Indrioko S."/>
            <person name="Kosugi Y."/>
            <person name="Izuno A."/>
            <person name="Isagi Y."/>
            <person name="Lee S.L."/>
            <person name="Shimizu K.K."/>
        </authorList>
    </citation>
    <scope>NUCLEOTIDE SEQUENCE [LARGE SCALE GENOMIC DNA]</scope>
    <source>
        <strain evidence="10">214</strain>
    </source>
</reference>
<comment type="PTM">
    <text evidence="9">Sulfation is important for activity and for the binding to a putative membrane receptor.</text>
</comment>
<keyword evidence="4 9" id="KW-0964">Secreted</keyword>
<comment type="function">
    <text evidence="9">Promotes plant cell differentiation, organogenesis and somatic embryogenesis as well as cell proliferation.</text>
</comment>
<dbReference type="GO" id="GO:0008283">
    <property type="term" value="P:cell population proliferation"/>
    <property type="evidence" value="ECO:0007669"/>
    <property type="project" value="UniProtKB-UniRule"/>
</dbReference>
<evidence type="ECO:0000256" key="9">
    <source>
        <dbReference type="RuleBase" id="RU368031"/>
    </source>
</evidence>
<organism evidence="10 11">
    <name type="scientific">Rubroshorea leprosula</name>
    <dbReference type="NCBI Taxonomy" id="152421"/>
    <lineage>
        <taxon>Eukaryota</taxon>
        <taxon>Viridiplantae</taxon>
        <taxon>Streptophyta</taxon>
        <taxon>Embryophyta</taxon>
        <taxon>Tracheophyta</taxon>
        <taxon>Spermatophyta</taxon>
        <taxon>Magnoliopsida</taxon>
        <taxon>eudicotyledons</taxon>
        <taxon>Gunneridae</taxon>
        <taxon>Pentapetalae</taxon>
        <taxon>rosids</taxon>
        <taxon>malvids</taxon>
        <taxon>Malvales</taxon>
        <taxon>Dipterocarpaceae</taxon>
        <taxon>Rubroshorea</taxon>
    </lineage>
</organism>
<evidence type="ECO:0000313" key="11">
    <source>
        <dbReference type="Proteomes" id="UP001054252"/>
    </source>
</evidence>
<evidence type="ECO:0000256" key="8">
    <source>
        <dbReference type="ARBA" id="ARBA00023030"/>
    </source>
</evidence>
<dbReference type="GO" id="GO:0030154">
    <property type="term" value="P:cell differentiation"/>
    <property type="evidence" value="ECO:0007669"/>
    <property type="project" value="UniProtKB-UniRule"/>
</dbReference>
<gene>
    <name evidence="10" type="ORF">SLEP1_g7466</name>
</gene>
<dbReference type="GO" id="GO:0005576">
    <property type="term" value="C:extracellular region"/>
    <property type="evidence" value="ECO:0007669"/>
    <property type="project" value="UniProtKB-SubCell"/>
</dbReference>